<dbReference type="AlphaFoldDB" id="A0A1J1I501"/>
<protein>
    <submittedName>
        <fullName evidence="1">CLUMA_CG007509, isoform A</fullName>
    </submittedName>
</protein>
<evidence type="ECO:0000313" key="1">
    <source>
        <dbReference type="EMBL" id="CRK93982.1"/>
    </source>
</evidence>
<sequence>MKSSNFKRISIKLHLASIKIIHWKSFGMIDSNSHCNMRSHKVCFSTPCYSWETHRGSLDRHHFESCLREGQFT</sequence>
<dbReference type="EMBL" id="CVRI01000038">
    <property type="protein sequence ID" value="CRK93982.1"/>
    <property type="molecule type" value="Genomic_DNA"/>
</dbReference>
<dbReference type="Proteomes" id="UP000183832">
    <property type="component" value="Unassembled WGS sequence"/>
</dbReference>
<organism evidence="1 2">
    <name type="scientific">Clunio marinus</name>
    <dbReference type="NCBI Taxonomy" id="568069"/>
    <lineage>
        <taxon>Eukaryota</taxon>
        <taxon>Metazoa</taxon>
        <taxon>Ecdysozoa</taxon>
        <taxon>Arthropoda</taxon>
        <taxon>Hexapoda</taxon>
        <taxon>Insecta</taxon>
        <taxon>Pterygota</taxon>
        <taxon>Neoptera</taxon>
        <taxon>Endopterygota</taxon>
        <taxon>Diptera</taxon>
        <taxon>Nematocera</taxon>
        <taxon>Chironomoidea</taxon>
        <taxon>Chironomidae</taxon>
        <taxon>Clunio</taxon>
    </lineage>
</organism>
<evidence type="ECO:0000313" key="2">
    <source>
        <dbReference type="Proteomes" id="UP000183832"/>
    </source>
</evidence>
<gene>
    <name evidence="1" type="ORF">CLUMA_CG007509</name>
</gene>
<reference evidence="1 2" key="1">
    <citation type="submission" date="2015-04" db="EMBL/GenBank/DDBJ databases">
        <authorList>
            <person name="Syromyatnikov M.Y."/>
            <person name="Popov V.N."/>
        </authorList>
    </citation>
    <scope>NUCLEOTIDE SEQUENCE [LARGE SCALE GENOMIC DNA]</scope>
</reference>
<accession>A0A1J1I501</accession>
<keyword evidence="2" id="KW-1185">Reference proteome</keyword>
<name>A0A1J1I501_9DIPT</name>
<dbReference type="OrthoDB" id="5781878at2759"/>
<proteinExistence type="predicted"/>